<dbReference type="GeneID" id="36562414"/>
<dbReference type="RefSeq" id="XP_024704445.1">
    <property type="nucleotide sequence ID" value="XM_024854708.1"/>
</dbReference>
<dbReference type="VEuPathDB" id="FungiDB:P170DRAFT_509755"/>
<dbReference type="Proteomes" id="UP000234275">
    <property type="component" value="Unassembled WGS sequence"/>
</dbReference>
<dbReference type="STRING" id="1392250.A0A2I2G8H2"/>
<evidence type="ECO:0000313" key="2">
    <source>
        <dbReference type="EMBL" id="PLB49143.1"/>
    </source>
</evidence>
<dbReference type="AlphaFoldDB" id="A0A2I2G8H2"/>
<protein>
    <submittedName>
        <fullName evidence="2">Uncharacterized protein</fullName>
    </submittedName>
</protein>
<dbReference type="PANTHER" id="PTHR40628:SF1">
    <property type="entry name" value="CHROMO DOMAIN-CONTAINING PROTEIN"/>
    <property type="match status" value="1"/>
</dbReference>
<gene>
    <name evidence="2" type="ORF">P170DRAFT_509755</name>
</gene>
<dbReference type="PANTHER" id="PTHR40628">
    <property type="entry name" value="CHROMO DOMAIN-CONTAINING PROTEIN"/>
    <property type="match status" value="1"/>
</dbReference>
<reference evidence="2 3" key="1">
    <citation type="submission" date="2016-12" db="EMBL/GenBank/DDBJ databases">
        <title>The genomes of Aspergillus section Nigri reveals drivers in fungal speciation.</title>
        <authorList>
            <consortium name="DOE Joint Genome Institute"/>
            <person name="Vesth T.C."/>
            <person name="Nybo J."/>
            <person name="Theobald S."/>
            <person name="Brandl J."/>
            <person name="Frisvad J.C."/>
            <person name="Nielsen K.F."/>
            <person name="Lyhne E.K."/>
            <person name="Kogle M.E."/>
            <person name="Kuo A."/>
            <person name="Riley R."/>
            <person name="Clum A."/>
            <person name="Nolan M."/>
            <person name="Lipzen A."/>
            <person name="Salamov A."/>
            <person name="Henrissat B."/>
            <person name="Wiebenga A."/>
            <person name="De Vries R.P."/>
            <person name="Grigoriev I.V."/>
            <person name="Mortensen U.H."/>
            <person name="Andersen M.R."/>
            <person name="Baker S.E."/>
        </authorList>
    </citation>
    <scope>NUCLEOTIDE SEQUENCE [LARGE SCALE GENOMIC DNA]</scope>
    <source>
        <strain evidence="2 3">IBT 23096</strain>
    </source>
</reference>
<dbReference type="OrthoDB" id="4232400at2759"/>
<proteinExistence type="predicted"/>
<name>A0A2I2G8H2_9EURO</name>
<dbReference type="EMBL" id="MSFO01000004">
    <property type="protein sequence ID" value="PLB49143.1"/>
    <property type="molecule type" value="Genomic_DNA"/>
</dbReference>
<comment type="caution">
    <text evidence="2">The sequence shown here is derived from an EMBL/GenBank/DDBJ whole genome shotgun (WGS) entry which is preliminary data.</text>
</comment>
<evidence type="ECO:0000313" key="3">
    <source>
        <dbReference type="Proteomes" id="UP000234275"/>
    </source>
</evidence>
<accession>A0A2I2G8H2</accession>
<feature type="compositionally biased region" description="Polar residues" evidence="1">
    <location>
        <begin position="1"/>
        <end position="11"/>
    </location>
</feature>
<evidence type="ECO:0000256" key="1">
    <source>
        <dbReference type="SAM" id="MobiDB-lite"/>
    </source>
</evidence>
<keyword evidence="3" id="KW-1185">Reference proteome</keyword>
<feature type="region of interest" description="Disordered" evidence="1">
    <location>
        <begin position="1"/>
        <end position="24"/>
    </location>
</feature>
<sequence length="181" mass="19649">MHARSPSPSSTDPRKRTKQTHPTPNICHDWMVVSGNCHYARDLAHFTSYRPVSAVLKNNLFNAHDELRVAGVGSVLLTTCRSATDPSPRTIRLDDVLHIPDALCNGFNPLLVGSSMSCHATHWEGADREGEPLWWGRKAAGGTKVVLVGEPESVSELIGGREYTLSLYVSGEEKGAMGLGC</sequence>
<organism evidence="2 3">
    <name type="scientific">Aspergillus steynii IBT 23096</name>
    <dbReference type="NCBI Taxonomy" id="1392250"/>
    <lineage>
        <taxon>Eukaryota</taxon>
        <taxon>Fungi</taxon>
        <taxon>Dikarya</taxon>
        <taxon>Ascomycota</taxon>
        <taxon>Pezizomycotina</taxon>
        <taxon>Eurotiomycetes</taxon>
        <taxon>Eurotiomycetidae</taxon>
        <taxon>Eurotiales</taxon>
        <taxon>Aspergillaceae</taxon>
        <taxon>Aspergillus</taxon>
        <taxon>Aspergillus subgen. Circumdati</taxon>
    </lineage>
</organism>